<evidence type="ECO:0000256" key="3">
    <source>
        <dbReference type="ARBA" id="ARBA00023163"/>
    </source>
</evidence>
<dbReference type="STRING" id="1088818.A0A2I0B2J6"/>
<evidence type="ECO:0000256" key="1">
    <source>
        <dbReference type="ARBA" id="ARBA00004123"/>
    </source>
</evidence>
<dbReference type="GO" id="GO:0003700">
    <property type="term" value="F:DNA-binding transcription factor activity"/>
    <property type="evidence" value="ECO:0007669"/>
    <property type="project" value="InterPro"/>
</dbReference>
<accession>A0A2I0B2J6</accession>
<evidence type="ECO:0000256" key="4">
    <source>
        <dbReference type="ARBA" id="ARBA00023242"/>
    </source>
</evidence>
<reference evidence="6 7" key="1">
    <citation type="journal article" date="2017" name="Nature">
        <title>The Apostasia genome and the evolution of orchids.</title>
        <authorList>
            <person name="Zhang G.Q."/>
            <person name="Liu K.W."/>
            <person name="Li Z."/>
            <person name="Lohaus R."/>
            <person name="Hsiao Y.Y."/>
            <person name="Niu S.C."/>
            <person name="Wang J.Y."/>
            <person name="Lin Y.C."/>
            <person name="Xu Q."/>
            <person name="Chen L.J."/>
            <person name="Yoshida K."/>
            <person name="Fujiwara S."/>
            <person name="Wang Z.W."/>
            <person name="Zhang Y.Q."/>
            <person name="Mitsuda N."/>
            <person name="Wang M."/>
            <person name="Liu G.H."/>
            <person name="Pecoraro L."/>
            <person name="Huang H.X."/>
            <person name="Xiao X.J."/>
            <person name="Lin M."/>
            <person name="Wu X.Y."/>
            <person name="Wu W.L."/>
            <person name="Chen Y.Y."/>
            <person name="Chang S.B."/>
            <person name="Sakamoto S."/>
            <person name="Ohme-Takagi M."/>
            <person name="Yagi M."/>
            <person name="Zeng S.J."/>
            <person name="Shen C.Y."/>
            <person name="Yeh C.M."/>
            <person name="Luo Y.B."/>
            <person name="Tsai W.C."/>
            <person name="Van de Peer Y."/>
            <person name="Liu Z.J."/>
        </authorList>
    </citation>
    <scope>NUCLEOTIDE SEQUENCE [LARGE SCALE GENOMIC DNA]</scope>
    <source>
        <strain evidence="7">cv. Shenzhen</strain>
        <tissue evidence="6">Stem</tissue>
    </source>
</reference>
<keyword evidence="3" id="KW-0804">Transcription</keyword>
<dbReference type="InterPro" id="IPR044636">
    <property type="entry name" value="RADIALIS-like"/>
</dbReference>
<dbReference type="GO" id="GO:0005634">
    <property type="term" value="C:nucleus"/>
    <property type="evidence" value="ECO:0007669"/>
    <property type="project" value="UniProtKB-SubCell"/>
</dbReference>
<protein>
    <submittedName>
        <fullName evidence="6">Protein RADIALIS-like 6</fullName>
    </submittedName>
</protein>
<dbReference type="Gene3D" id="1.10.10.60">
    <property type="entry name" value="Homeodomain-like"/>
    <property type="match status" value="1"/>
</dbReference>
<dbReference type="OrthoDB" id="118550at2759"/>
<evidence type="ECO:0000256" key="5">
    <source>
        <dbReference type="SAM" id="MobiDB-lite"/>
    </source>
</evidence>
<proteinExistence type="predicted"/>
<feature type="region of interest" description="Disordered" evidence="5">
    <location>
        <begin position="75"/>
        <end position="95"/>
    </location>
</feature>
<dbReference type="SUPFAM" id="SSF46689">
    <property type="entry name" value="Homeodomain-like"/>
    <property type="match status" value="1"/>
</dbReference>
<gene>
    <name evidence="6" type="primary">RL6</name>
    <name evidence="6" type="ORF">AXF42_Ash018246</name>
</gene>
<organism evidence="6 7">
    <name type="scientific">Apostasia shenzhenica</name>
    <dbReference type="NCBI Taxonomy" id="1088818"/>
    <lineage>
        <taxon>Eukaryota</taxon>
        <taxon>Viridiplantae</taxon>
        <taxon>Streptophyta</taxon>
        <taxon>Embryophyta</taxon>
        <taxon>Tracheophyta</taxon>
        <taxon>Spermatophyta</taxon>
        <taxon>Magnoliopsida</taxon>
        <taxon>Liliopsida</taxon>
        <taxon>Asparagales</taxon>
        <taxon>Orchidaceae</taxon>
        <taxon>Apostasioideae</taxon>
        <taxon>Apostasia</taxon>
    </lineage>
</organism>
<dbReference type="EMBL" id="KZ451921">
    <property type="protein sequence ID" value="PKA62021.1"/>
    <property type="molecule type" value="Genomic_DNA"/>
</dbReference>
<keyword evidence="2" id="KW-0805">Transcription regulation</keyword>
<evidence type="ECO:0000256" key="2">
    <source>
        <dbReference type="ARBA" id="ARBA00023015"/>
    </source>
</evidence>
<name>A0A2I0B2J6_9ASPA</name>
<evidence type="ECO:0000313" key="6">
    <source>
        <dbReference type="EMBL" id="PKA62021.1"/>
    </source>
</evidence>
<dbReference type="FunFam" id="1.10.10.60:FF:000154">
    <property type="entry name" value="Transcription factor SRM1"/>
    <property type="match status" value="1"/>
</dbReference>
<comment type="subcellular location">
    <subcellularLocation>
        <location evidence="1">Nucleus</location>
    </subcellularLocation>
</comment>
<dbReference type="InterPro" id="IPR009057">
    <property type="entry name" value="Homeodomain-like_sf"/>
</dbReference>
<evidence type="ECO:0000313" key="7">
    <source>
        <dbReference type="Proteomes" id="UP000236161"/>
    </source>
</evidence>
<dbReference type="AlphaFoldDB" id="A0A2I0B2J6"/>
<keyword evidence="4" id="KW-0539">Nucleus</keyword>
<dbReference type="PANTHER" id="PTHR43952">
    <property type="entry name" value="MYB FAMILY TRANSCRIPTION FACTOR-RELATED"/>
    <property type="match status" value="1"/>
</dbReference>
<keyword evidence="7" id="KW-1185">Reference proteome</keyword>
<sequence>MASSSSSRGPICAASGWSKNQNKLFERALAVYDKDTPDRWHNVARFIGGGTSADEAKRHYDRLLQDVQTIESGRIQIPNYRSSDDATAGQANQFR</sequence>
<dbReference type="PANTHER" id="PTHR43952:SF75">
    <property type="entry name" value="PROTEIN RADIALIS-LIKE 6"/>
    <property type="match status" value="1"/>
</dbReference>
<dbReference type="Proteomes" id="UP000236161">
    <property type="component" value="Unassembled WGS sequence"/>
</dbReference>